<dbReference type="VEuPathDB" id="FungiDB:Z517_00265"/>
<evidence type="ECO:0000256" key="4">
    <source>
        <dbReference type="SAM" id="Phobius"/>
    </source>
</evidence>
<keyword evidence="4" id="KW-0472">Membrane</keyword>
<dbReference type="HOGENOM" id="CLU_084249_0_0_1"/>
<dbReference type="InterPro" id="IPR021765">
    <property type="entry name" value="UstYa-like"/>
</dbReference>
<evidence type="ECO:0000313" key="6">
    <source>
        <dbReference type="Proteomes" id="UP000053029"/>
    </source>
</evidence>
<dbReference type="PANTHER" id="PTHR33365:SF4">
    <property type="entry name" value="CYCLOCHLOROTINE BIOSYNTHESIS PROTEIN O"/>
    <property type="match status" value="1"/>
</dbReference>
<feature type="transmembrane region" description="Helical" evidence="4">
    <location>
        <begin position="90"/>
        <end position="110"/>
    </location>
</feature>
<reference evidence="5 6" key="1">
    <citation type="submission" date="2015-01" db="EMBL/GenBank/DDBJ databases">
        <title>The Genome Sequence of Fonsecaea pedrosoi CBS 271.37.</title>
        <authorList>
            <consortium name="The Broad Institute Genomics Platform"/>
            <person name="Cuomo C."/>
            <person name="de Hoog S."/>
            <person name="Gorbushina A."/>
            <person name="Stielow B."/>
            <person name="Teixiera M."/>
            <person name="Abouelleil A."/>
            <person name="Chapman S.B."/>
            <person name="Priest M."/>
            <person name="Young S.K."/>
            <person name="Wortman J."/>
            <person name="Nusbaum C."/>
            <person name="Birren B."/>
        </authorList>
    </citation>
    <scope>NUCLEOTIDE SEQUENCE [LARGE SCALE GENOMIC DNA]</scope>
    <source>
        <strain evidence="5 6">CBS 271.37</strain>
    </source>
</reference>
<feature type="compositionally biased region" description="Low complexity" evidence="3">
    <location>
        <begin position="20"/>
        <end position="36"/>
    </location>
</feature>
<name>A0A0D2FE31_9EURO</name>
<proteinExistence type="inferred from homology"/>
<comment type="pathway">
    <text evidence="1">Mycotoxin biosynthesis.</text>
</comment>
<evidence type="ECO:0000256" key="1">
    <source>
        <dbReference type="ARBA" id="ARBA00004685"/>
    </source>
</evidence>
<dbReference type="Proteomes" id="UP000053029">
    <property type="component" value="Unassembled WGS sequence"/>
</dbReference>
<dbReference type="GO" id="GO:0043386">
    <property type="term" value="P:mycotoxin biosynthetic process"/>
    <property type="evidence" value="ECO:0007669"/>
    <property type="project" value="InterPro"/>
</dbReference>
<keyword evidence="6" id="KW-1185">Reference proteome</keyword>
<accession>A0A0D2FE31</accession>
<dbReference type="AlphaFoldDB" id="A0A0D2FE31"/>
<evidence type="ECO:0008006" key="7">
    <source>
        <dbReference type="Google" id="ProtNLM"/>
    </source>
</evidence>
<dbReference type="STRING" id="1442368.A0A0D2FE31"/>
<feature type="region of interest" description="Disordered" evidence="3">
    <location>
        <begin position="1"/>
        <end position="50"/>
    </location>
</feature>
<evidence type="ECO:0000313" key="5">
    <source>
        <dbReference type="EMBL" id="KIW84877.1"/>
    </source>
</evidence>
<dbReference type="RefSeq" id="XP_013288685.1">
    <property type="nucleotide sequence ID" value="XM_013433231.1"/>
</dbReference>
<dbReference type="Pfam" id="PF11807">
    <property type="entry name" value="UstYa"/>
    <property type="match status" value="1"/>
</dbReference>
<evidence type="ECO:0000256" key="3">
    <source>
        <dbReference type="SAM" id="MobiDB-lite"/>
    </source>
</evidence>
<protein>
    <recommendedName>
        <fullName evidence="7">Oxidase ustYa</fullName>
    </recommendedName>
</protein>
<dbReference type="EMBL" id="KN846969">
    <property type="protein sequence ID" value="KIW84877.1"/>
    <property type="molecule type" value="Genomic_DNA"/>
</dbReference>
<dbReference type="OrthoDB" id="3687641at2759"/>
<dbReference type="GeneID" id="25299755"/>
<comment type="similarity">
    <text evidence="2">Belongs to the ustYa family.</text>
</comment>
<evidence type="ECO:0000256" key="2">
    <source>
        <dbReference type="ARBA" id="ARBA00035112"/>
    </source>
</evidence>
<gene>
    <name evidence="5" type="ORF">Z517_00265</name>
</gene>
<dbReference type="PANTHER" id="PTHR33365">
    <property type="entry name" value="YALI0B05434P"/>
    <property type="match status" value="1"/>
</dbReference>
<keyword evidence="4" id="KW-0812">Transmembrane</keyword>
<keyword evidence="4" id="KW-1133">Transmembrane helix</keyword>
<sequence length="292" mass="32770">MPPSEYSPRSSDDTLVKQHLSPSSPSSPSSLDSSSLINEKPRRHHTLHPASSALANLLRRKHADGDDDEEDDASGGYLMRDHRAHRTQRLLLGCIGALSILCAALTIAVVKLSVTPKDVFRHVPEAKAEVIHTPGVMPPILGPEFTKKTVLFQRNESFMGSKEKAYPAWHEILHRARHGRVAFDSMPGEFYGVAGYHQLHCVWLLQWAVDYSVRGIVPDELTADHMFHCTEYLRQSVMCYADPTLERRFEGILGPFSANNTHVCGDWDKLMDWADDHIYLGPYLNPTTKLPP</sequence>
<organism evidence="5 6">
    <name type="scientific">Fonsecaea pedrosoi CBS 271.37</name>
    <dbReference type="NCBI Taxonomy" id="1442368"/>
    <lineage>
        <taxon>Eukaryota</taxon>
        <taxon>Fungi</taxon>
        <taxon>Dikarya</taxon>
        <taxon>Ascomycota</taxon>
        <taxon>Pezizomycotina</taxon>
        <taxon>Eurotiomycetes</taxon>
        <taxon>Chaetothyriomycetidae</taxon>
        <taxon>Chaetothyriales</taxon>
        <taxon>Herpotrichiellaceae</taxon>
        <taxon>Fonsecaea</taxon>
    </lineage>
</organism>